<evidence type="ECO:0000313" key="2">
    <source>
        <dbReference type="EMBL" id="KAK7433822.1"/>
    </source>
</evidence>
<dbReference type="Proteomes" id="UP001498398">
    <property type="component" value="Unassembled WGS sequence"/>
</dbReference>
<keyword evidence="3" id="KW-1185">Reference proteome</keyword>
<dbReference type="Pfam" id="PF03142">
    <property type="entry name" value="Chitin_synth_2"/>
    <property type="match status" value="1"/>
</dbReference>
<name>A0ABR1ILK2_9AGAR</name>
<organism evidence="2 3">
    <name type="scientific">Marasmiellus scandens</name>
    <dbReference type="NCBI Taxonomy" id="2682957"/>
    <lineage>
        <taxon>Eukaryota</taxon>
        <taxon>Fungi</taxon>
        <taxon>Dikarya</taxon>
        <taxon>Basidiomycota</taxon>
        <taxon>Agaricomycotina</taxon>
        <taxon>Agaricomycetes</taxon>
        <taxon>Agaricomycetidae</taxon>
        <taxon>Agaricales</taxon>
        <taxon>Marasmiineae</taxon>
        <taxon>Omphalotaceae</taxon>
        <taxon>Marasmiellus</taxon>
    </lineage>
</organism>
<accession>A0ABR1ILK2</accession>
<feature type="region of interest" description="Disordered" evidence="1">
    <location>
        <begin position="239"/>
        <end position="264"/>
    </location>
</feature>
<reference evidence="2 3" key="1">
    <citation type="submission" date="2024-01" db="EMBL/GenBank/DDBJ databases">
        <title>A draft genome for the cacao thread blight pathogen Marasmiellus scandens.</title>
        <authorList>
            <person name="Baruah I.K."/>
            <person name="Leung J."/>
            <person name="Bukari Y."/>
            <person name="Amoako-Attah I."/>
            <person name="Meinhardt L.W."/>
            <person name="Bailey B.A."/>
            <person name="Cohen S.P."/>
        </authorList>
    </citation>
    <scope>NUCLEOTIDE SEQUENCE [LARGE SCALE GENOMIC DNA]</scope>
    <source>
        <strain evidence="2 3">GH-19</strain>
    </source>
</reference>
<protein>
    <submittedName>
        <fullName evidence="2">Uncharacterized protein</fullName>
    </submittedName>
</protein>
<evidence type="ECO:0000313" key="3">
    <source>
        <dbReference type="Proteomes" id="UP001498398"/>
    </source>
</evidence>
<dbReference type="EMBL" id="JBANRG010000139">
    <property type="protein sequence ID" value="KAK7433822.1"/>
    <property type="molecule type" value="Genomic_DNA"/>
</dbReference>
<comment type="caution">
    <text evidence="2">The sequence shown here is derived from an EMBL/GenBank/DDBJ whole genome shotgun (WGS) entry which is preliminary data.</text>
</comment>
<sequence length="299" mass="33705">MSQPESEISSVNPTYLVTVDADPYSVNQLMVCDKKLLGVCGETVGECQAVDYQDDADYPYSENRVDTLHMKRLLHLGEDRYLTTLLLEQSSNAFPPSEPHSFETPTLLLRMIGKSCFPNVVVGSALWLLLFLDKVCGYDRFDVDGYAFSWGQTRESRMEVIVHDEGKFDPRSTPHQHLVHMPIKTPLLKSWSDYGNELWGKEFNHGISSSRETATPNLTPPRCTVTKHTINPEATLPLLPKYPRRTPPVTNPVARTTPMMPDMTGMLYQPTPSRPTTNYLDMDMPLTGNPSGFSTWFSV</sequence>
<gene>
    <name evidence="2" type="ORF">VKT23_020538</name>
</gene>
<proteinExistence type="predicted"/>
<evidence type="ECO:0000256" key="1">
    <source>
        <dbReference type="SAM" id="MobiDB-lite"/>
    </source>
</evidence>